<dbReference type="InterPro" id="IPR023509">
    <property type="entry name" value="DTD-like_sf"/>
</dbReference>
<dbReference type="EMBL" id="BLAU01000001">
    <property type="protein sequence ID" value="GET22689.1"/>
    <property type="molecule type" value="Genomic_DNA"/>
</dbReference>
<sequence>MKVLVIYADRFAYEPAIKNLEEVETIEKGAAHENCIVAFIQMEEGDEEKTVASREKKLVNHLKWTARKNDTQYIVLHSFAHLSESKASPEFTKAIFDAAEKRLQNAEYKTAQTPFGYFLDLDIKAPGHSLARIWATL</sequence>
<dbReference type="Pfam" id="PF08915">
    <property type="entry name" value="tRNA-Thr_ED"/>
    <property type="match status" value="1"/>
</dbReference>
<dbReference type="Proteomes" id="UP000240621">
    <property type="component" value="Unassembled WGS sequence"/>
</dbReference>
<reference evidence="2 5" key="2">
    <citation type="submission" date="2019-10" db="EMBL/GenBank/DDBJ databases">
        <title>Prolixibacter strains distinguished by the presence of nitrate reductase genes were adept at nitrate-dependent anaerobic corrosion of metallic iron and carbon steel.</title>
        <authorList>
            <person name="Iino T."/>
            <person name="Shono N."/>
            <person name="Ito K."/>
            <person name="Nakamura R."/>
            <person name="Sueoka K."/>
            <person name="Harayama S."/>
            <person name="Ohkuma M."/>
        </authorList>
    </citation>
    <scope>NUCLEOTIDE SEQUENCE [LARGE SCALE GENOMIC DNA]</scope>
    <source>
        <strain evidence="2 5">MIC1-1</strain>
    </source>
</reference>
<protein>
    <submittedName>
        <fullName evidence="3">Threonyl-tRNA synthetase editing subunit</fullName>
    </submittedName>
</protein>
<evidence type="ECO:0000313" key="2">
    <source>
        <dbReference type="EMBL" id="GET22689.1"/>
    </source>
</evidence>
<evidence type="ECO:0000259" key="1">
    <source>
        <dbReference type="Pfam" id="PF08915"/>
    </source>
</evidence>
<dbReference type="GO" id="GO:0005737">
    <property type="term" value="C:cytoplasm"/>
    <property type="evidence" value="ECO:0007669"/>
    <property type="project" value="InterPro"/>
</dbReference>
<dbReference type="GO" id="GO:0004829">
    <property type="term" value="F:threonine-tRNA ligase activity"/>
    <property type="evidence" value="ECO:0007669"/>
    <property type="project" value="InterPro"/>
</dbReference>
<dbReference type="GO" id="GO:0005524">
    <property type="term" value="F:ATP binding"/>
    <property type="evidence" value="ECO:0007669"/>
    <property type="project" value="InterPro"/>
</dbReference>
<keyword evidence="3" id="KW-0436">Ligase</keyword>
<dbReference type="RefSeq" id="WP_106542883.1">
    <property type="nucleotide sequence ID" value="NZ_BLAU01000001.1"/>
</dbReference>
<proteinExistence type="predicted"/>
<dbReference type="InterPro" id="IPR015011">
    <property type="entry name" value="Threonyl-tRNA_syn_edit_dom_arc"/>
</dbReference>
<dbReference type="Gene3D" id="3.50.80.10">
    <property type="entry name" value="D-tyrosyl-tRNA(Tyr) deacylase"/>
    <property type="match status" value="1"/>
</dbReference>
<evidence type="ECO:0000313" key="4">
    <source>
        <dbReference type="Proteomes" id="UP000240621"/>
    </source>
</evidence>
<reference evidence="3 4" key="1">
    <citation type="submission" date="2018-03" db="EMBL/GenBank/DDBJ databases">
        <title>Genomic Encyclopedia of Archaeal and Bacterial Type Strains, Phase II (KMG-II): from individual species to whole genera.</title>
        <authorList>
            <person name="Goeker M."/>
        </authorList>
    </citation>
    <scope>NUCLEOTIDE SEQUENCE [LARGE SCALE GENOMIC DNA]</scope>
    <source>
        <strain evidence="3 4">DSM 27267</strain>
    </source>
</reference>
<dbReference type="Proteomes" id="UP000396862">
    <property type="component" value="Unassembled WGS sequence"/>
</dbReference>
<accession>A0A2P8CAX6</accession>
<dbReference type="OrthoDB" id="9789820at2"/>
<evidence type="ECO:0000313" key="3">
    <source>
        <dbReference type="EMBL" id="PSK82097.1"/>
    </source>
</evidence>
<evidence type="ECO:0000313" key="5">
    <source>
        <dbReference type="Proteomes" id="UP000396862"/>
    </source>
</evidence>
<keyword evidence="3" id="KW-0030">Aminoacyl-tRNA synthetase</keyword>
<dbReference type="EMBL" id="PYGC01000007">
    <property type="protein sequence ID" value="PSK82097.1"/>
    <property type="molecule type" value="Genomic_DNA"/>
</dbReference>
<dbReference type="GO" id="GO:0008270">
    <property type="term" value="F:zinc ion binding"/>
    <property type="evidence" value="ECO:0007669"/>
    <property type="project" value="InterPro"/>
</dbReference>
<dbReference type="AlphaFoldDB" id="A0A2P8CAX6"/>
<organism evidence="3 4">
    <name type="scientific">Prolixibacter denitrificans</name>
    <dbReference type="NCBI Taxonomy" id="1541063"/>
    <lineage>
        <taxon>Bacteria</taxon>
        <taxon>Pseudomonadati</taxon>
        <taxon>Bacteroidota</taxon>
        <taxon>Bacteroidia</taxon>
        <taxon>Marinilabiliales</taxon>
        <taxon>Prolixibacteraceae</taxon>
        <taxon>Prolixibacter</taxon>
    </lineage>
</organism>
<gene>
    <name evidence="3" type="ORF">CLV93_107212</name>
    <name evidence="2" type="ORF">JCM18694_29350</name>
</gene>
<keyword evidence="5" id="KW-1185">Reference proteome</keyword>
<comment type="caution">
    <text evidence="3">The sequence shown here is derived from an EMBL/GenBank/DDBJ whole genome shotgun (WGS) entry which is preliminary data.</text>
</comment>
<name>A0A2P8CAX6_9BACT</name>
<feature type="domain" description="Threonyl-tRNA synthetase editing" evidence="1">
    <location>
        <begin position="1"/>
        <end position="136"/>
    </location>
</feature>